<reference evidence="1 2" key="1">
    <citation type="journal article" date="2016" name="Nat. Commun.">
        <title>Thousands of microbial genomes shed light on interconnected biogeochemical processes in an aquifer system.</title>
        <authorList>
            <person name="Anantharaman K."/>
            <person name="Brown C.T."/>
            <person name="Hug L.A."/>
            <person name="Sharon I."/>
            <person name="Castelle C.J."/>
            <person name="Probst A.J."/>
            <person name="Thomas B.C."/>
            <person name="Singh A."/>
            <person name="Wilkins M.J."/>
            <person name="Karaoz U."/>
            <person name="Brodie E.L."/>
            <person name="Williams K.H."/>
            <person name="Hubbard S.S."/>
            <person name="Banfield J.F."/>
        </authorList>
    </citation>
    <scope>NUCLEOTIDE SEQUENCE [LARGE SCALE GENOMIC DNA]</scope>
</reference>
<protein>
    <submittedName>
        <fullName evidence="1">Uncharacterized protein</fullName>
    </submittedName>
</protein>
<comment type="caution">
    <text evidence="1">The sequence shown here is derived from an EMBL/GenBank/DDBJ whole genome shotgun (WGS) entry which is preliminary data.</text>
</comment>
<dbReference type="STRING" id="1802758.A3A96_03375"/>
<organism evidence="1 2">
    <name type="scientific">Candidatus Zambryskibacteria bacterium RIFCSPLOWO2_01_FULL_39_39</name>
    <dbReference type="NCBI Taxonomy" id="1802758"/>
    <lineage>
        <taxon>Bacteria</taxon>
        <taxon>Candidatus Zambryskiibacteriota</taxon>
    </lineage>
</organism>
<dbReference type="Proteomes" id="UP000177707">
    <property type="component" value="Unassembled WGS sequence"/>
</dbReference>
<proteinExistence type="predicted"/>
<dbReference type="EMBL" id="MHWB01000011">
    <property type="protein sequence ID" value="OHB01674.1"/>
    <property type="molecule type" value="Genomic_DNA"/>
</dbReference>
<sequence>MSTYSEGQVHQLVDRLESEGFTAEHITKLGQCTGLADIRAFLEGKAEIVMKKMEKVVMVLLSFVKTITTPTIAGKKTSECFTNKSRYYYRDGNLDVWLPKNQPNQSESKFSVQQLAQSATFRQAVENFLGQSGDIVVLARLLKELGYITTLPTIESLIERQEAGEDVGLWTNGYANFFFVEEKAENEGEEPSVSVVGARRHDGQWLVHVDRLDVASEWNTEDRFFFRNSDTVSL</sequence>
<name>A0A1G2TWS2_9BACT</name>
<accession>A0A1G2TWS2</accession>
<gene>
    <name evidence="1" type="ORF">A3A96_03375</name>
</gene>
<evidence type="ECO:0000313" key="1">
    <source>
        <dbReference type="EMBL" id="OHB01674.1"/>
    </source>
</evidence>
<evidence type="ECO:0000313" key="2">
    <source>
        <dbReference type="Proteomes" id="UP000177707"/>
    </source>
</evidence>
<dbReference type="AlphaFoldDB" id="A0A1G2TWS2"/>